<evidence type="ECO:0000256" key="15">
    <source>
        <dbReference type="SAM" id="Phobius"/>
    </source>
</evidence>
<keyword evidence="11 15" id="KW-1133">Transmembrane helix</keyword>
<accession>A0ABY4E285</accession>
<dbReference type="SMART" id="SM00388">
    <property type="entry name" value="HisKA"/>
    <property type="match status" value="1"/>
</dbReference>
<dbReference type="SUPFAM" id="SSF158472">
    <property type="entry name" value="HAMP domain-like"/>
    <property type="match status" value="1"/>
</dbReference>
<evidence type="ECO:0000256" key="3">
    <source>
        <dbReference type="ARBA" id="ARBA00012438"/>
    </source>
</evidence>
<evidence type="ECO:0000256" key="13">
    <source>
        <dbReference type="ARBA" id="ARBA00023136"/>
    </source>
</evidence>
<dbReference type="Gene3D" id="3.30.565.10">
    <property type="entry name" value="Histidine kinase-like ATPase, C-terminal domain"/>
    <property type="match status" value="1"/>
</dbReference>
<dbReference type="RefSeq" id="WP_058356205.1">
    <property type="nucleotide sequence ID" value="NZ_CABKVG010000008.1"/>
</dbReference>
<keyword evidence="10" id="KW-0067">ATP-binding</keyword>
<dbReference type="InterPro" id="IPR004358">
    <property type="entry name" value="Sig_transdc_His_kin-like_C"/>
</dbReference>
<dbReference type="EC" id="2.7.13.3" evidence="3"/>
<dbReference type="PANTHER" id="PTHR45528:SF1">
    <property type="entry name" value="SENSOR HISTIDINE KINASE CPXA"/>
    <property type="match status" value="1"/>
</dbReference>
<evidence type="ECO:0000256" key="2">
    <source>
        <dbReference type="ARBA" id="ARBA00004651"/>
    </source>
</evidence>
<protein>
    <recommendedName>
        <fullName evidence="3">histidine kinase</fullName>
        <ecNumber evidence="3">2.7.13.3</ecNumber>
    </recommendedName>
</protein>
<dbReference type="InterPro" id="IPR036097">
    <property type="entry name" value="HisK_dim/P_sf"/>
</dbReference>
<sequence length="479" mass="53823">MSRLFLKIFSIFCLVIIASIVIATFSFWVVQTTVADVQFRQQRNFQASMINTSVDIFSKRGEEELVNLLKDWQHMSAISNLLVVRSDDHRDILNRPVDEHELEQVIAFTSQKQSSPLISVATDAWGQEYYFYIRNWQQSTPNVLPRPPLIPGLPLAPVWHELIVLTLIVLAGLAAAYILANYISKPIRILQQGFRSLASGNLDTRIQRNMGKRQDELAFLAIDFDEMADQLQQLVEKERHLLHHVSHEMRSPLARMQAILGLIQQQPAKLDKHLGKLDNELRRMDNLVGELLTLARLENKTTQIQYEDLLFNDFIANLVADSVPLAEEKQQLLQLNACSKPIVISANEGYLYQAFDNVLRNAIKYSPQGSVINISCSLNKQELLVNITDNGVGVDEAQLPHIFTAFYRADSSGTSNGTGLGLAIAKHVIEQHQGSITAKNVLPHGLQMVFKLPVPKAKSARQQKHQQAQANAIDGNTTA</sequence>
<evidence type="ECO:0000313" key="18">
    <source>
        <dbReference type="EMBL" id="UOO89887.1"/>
    </source>
</evidence>
<dbReference type="InterPro" id="IPR003660">
    <property type="entry name" value="HAMP_dom"/>
</dbReference>
<dbReference type="Pfam" id="PF00672">
    <property type="entry name" value="HAMP"/>
    <property type="match status" value="1"/>
</dbReference>
<keyword evidence="6" id="KW-0808">Transferase</keyword>
<keyword evidence="9 18" id="KW-0418">Kinase</keyword>
<organism evidence="18 19">
    <name type="scientific">Vitreoscilla massiliensis</name>
    <dbReference type="NCBI Taxonomy" id="1689272"/>
    <lineage>
        <taxon>Bacteria</taxon>
        <taxon>Pseudomonadati</taxon>
        <taxon>Pseudomonadota</taxon>
        <taxon>Betaproteobacteria</taxon>
        <taxon>Neisseriales</taxon>
        <taxon>Neisseriaceae</taxon>
        <taxon>Vitreoscilla</taxon>
    </lineage>
</organism>
<comment type="catalytic activity">
    <reaction evidence="1">
        <text>ATP + protein L-histidine = ADP + protein N-phospho-L-histidine.</text>
        <dbReference type="EC" id="2.7.13.3"/>
    </reaction>
</comment>
<feature type="compositionally biased region" description="Polar residues" evidence="14">
    <location>
        <begin position="465"/>
        <end position="479"/>
    </location>
</feature>
<dbReference type="Proteomes" id="UP000832011">
    <property type="component" value="Chromosome"/>
</dbReference>
<dbReference type="InterPro" id="IPR036890">
    <property type="entry name" value="HATPase_C_sf"/>
</dbReference>
<keyword evidence="5" id="KW-0597">Phosphoprotein</keyword>
<feature type="transmembrane region" description="Helical" evidence="15">
    <location>
        <begin position="9"/>
        <end position="30"/>
    </location>
</feature>
<proteinExistence type="predicted"/>
<evidence type="ECO:0000256" key="6">
    <source>
        <dbReference type="ARBA" id="ARBA00022679"/>
    </source>
</evidence>
<name>A0ABY4E285_9NEIS</name>
<evidence type="ECO:0000256" key="5">
    <source>
        <dbReference type="ARBA" id="ARBA00022553"/>
    </source>
</evidence>
<gene>
    <name evidence="18" type="ORF">LVJ82_02550</name>
</gene>
<keyword evidence="19" id="KW-1185">Reference proteome</keyword>
<dbReference type="PROSITE" id="PS50109">
    <property type="entry name" value="HIS_KIN"/>
    <property type="match status" value="1"/>
</dbReference>
<keyword evidence="7 15" id="KW-0812">Transmembrane</keyword>
<keyword evidence="4" id="KW-1003">Cell membrane</keyword>
<reference evidence="18 19" key="1">
    <citation type="journal article" date="2022" name="Res Sq">
        <title>Evolution of multicellular longitudinally dividing oral cavity symbionts (Neisseriaceae).</title>
        <authorList>
            <person name="Nyongesa S."/>
            <person name="Weber P."/>
            <person name="Bernet E."/>
            <person name="Pullido F."/>
            <person name="Nieckarz M."/>
            <person name="Delaby M."/>
            <person name="Nieves C."/>
            <person name="Viehboeck T."/>
            <person name="Krause N."/>
            <person name="Rivera-Millot A."/>
            <person name="Nakamura A."/>
            <person name="Vischer N."/>
            <person name="VanNieuwenhze M."/>
            <person name="Brun Y."/>
            <person name="Cava F."/>
            <person name="Bulgheresi S."/>
            <person name="Veyrier F."/>
        </authorList>
    </citation>
    <scope>NUCLEOTIDE SEQUENCE [LARGE SCALE GENOMIC DNA]</scope>
    <source>
        <strain evidence="18 19">SN4</strain>
    </source>
</reference>
<feature type="transmembrane region" description="Helical" evidence="15">
    <location>
        <begin position="162"/>
        <end position="183"/>
    </location>
</feature>
<evidence type="ECO:0000256" key="8">
    <source>
        <dbReference type="ARBA" id="ARBA00022741"/>
    </source>
</evidence>
<dbReference type="InterPro" id="IPR003594">
    <property type="entry name" value="HATPase_dom"/>
</dbReference>
<evidence type="ECO:0000256" key="12">
    <source>
        <dbReference type="ARBA" id="ARBA00023012"/>
    </source>
</evidence>
<evidence type="ECO:0000256" key="14">
    <source>
        <dbReference type="SAM" id="MobiDB-lite"/>
    </source>
</evidence>
<dbReference type="InterPro" id="IPR003661">
    <property type="entry name" value="HisK_dim/P_dom"/>
</dbReference>
<keyword evidence="13 15" id="KW-0472">Membrane</keyword>
<dbReference type="Gene3D" id="6.10.340.10">
    <property type="match status" value="1"/>
</dbReference>
<evidence type="ECO:0000256" key="11">
    <source>
        <dbReference type="ARBA" id="ARBA00022989"/>
    </source>
</evidence>
<dbReference type="EMBL" id="CP091511">
    <property type="protein sequence ID" value="UOO89887.1"/>
    <property type="molecule type" value="Genomic_DNA"/>
</dbReference>
<dbReference type="Pfam" id="PF02518">
    <property type="entry name" value="HATPase_c"/>
    <property type="match status" value="1"/>
</dbReference>
<feature type="region of interest" description="Disordered" evidence="14">
    <location>
        <begin position="457"/>
        <end position="479"/>
    </location>
</feature>
<dbReference type="CDD" id="cd06225">
    <property type="entry name" value="HAMP"/>
    <property type="match status" value="1"/>
</dbReference>
<dbReference type="PROSITE" id="PS50885">
    <property type="entry name" value="HAMP"/>
    <property type="match status" value="1"/>
</dbReference>
<dbReference type="SUPFAM" id="SSF47384">
    <property type="entry name" value="Homodimeric domain of signal transducing histidine kinase"/>
    <property type="match status" value="1"/>
</dbReference>
<dbReference type="Gene3D" id="1.10.287.130">
    <property type="match status" value="1"/>
</dbReference>
<evidence type="ECO:0000256" key="10">
    <source>
        <dbReference type="ARBA" id="ARBA00022840"/>
    </source>
</evidence>
<feature type="domain" description="Histidine kinase" evidence="16">
    <location>
        <begin position="244"/>
        <end position="456"/>
    </location>
</feature>
<evidence type="ECO:0000313" key="19">
    <source>
        <dbReference type="Proteomes" id="UP000832011"/>
    </source>
</evidence>
<dbReference type="Pfam" id="PF00512">
    <property type="entry name" value="HisKA"/>
    <property type="match status" value="1"/>
</dbReference>
<dbReference type="CDD" id="cd00082">
    <property type="entry name" value="HisKA"/>
    <property type="match status" value="1"/>
</dbReference>
<dbReference type="GO" id="GO:0016301">
    <property type="term" value="F:kinase activity"/>
    <property type="evidence" value="ECO:0007669"/>
    <property type="project" value="UniProtKB-KW"/>
</dbReference>
<dbReference type="SUPFAM" id="SSF55874">
    <property type="entry name" value="ATPase domain of HSP90 chaperone/DNA topoisomerase II/histidine kinase"/>
    <property type="match status" value="1"/>
</dbReference>
<dbReference type="SMART" id="SM00387">
    <property type="entry name" value="HATPase_c"/>
    <property type="match status" value="1"/>
</dbReference>
<evidence type="ECO:0000259" key="17">
    <source>
        <dbReference type="PROSITE" id="PS50885"/>
    </source>
</evidence>
<feature type="domain" description="HAMP" evidence="17">
    <location>
        <begin position="181"/>
        <end position="236"/>
    </location>
</feature>
<dbReference type="InterPro" id="IPR050398">
    <property type="entry name" value="HssS/ArlS-like"/>
</dbReference>
<keyword evidence="12" id="KW-0902">Two-component regulatory system</keyword>
<keyword evidence="8" id="KW-0547">Nucleotide-binding</keyword>
<dbReference type="PANTHER" id="PTHR45528">
    <property type="entry name" value="SENSOR HISTIDINE KINASE CPXA"/>
    <property type="match status" value="1"/>
</dbReference>
<evidence type="ECO:0000256" key="7">
    <source>
        <dbReference type="ARBA" id="ARBA00022692"/>
    </source>
</evidence>
<evidence type="ECO:0000256" key="9">
    <source>
        <dbReference type="ARBA" id="ARBA00022777"/>
    </source>
</evidence>
<evidence type="ECO:0000256" key="4">
    <source>
        <dbReference type="ARBA" id="ARBA00022475"/>
    </source>
</evidence>
<comment type="subcellular location">
    <subcellularLocation>
        <location evidence="2">Cell membrane</location>
        <topology evidence="2">Multi-pass membrane protein</topology>
    </subcellularLocation>
</comment>
<evidence type="ECO:0000259" key="16">
    <source>
        <dbReference type="PROSITE" id="PS50109"/>
    </source>
</evidence>
<evidence type="ECO:0000256" key="1">
    <source>
        <dbReference type="ARBA" id="ARBA00000085"/>
    </source>
</evidence>
<dbReference type="SMART" id="SM00304">
    <property type="entry name" value="HAMP"/>
    <property type="match status" value="1"/>
</dbReference>
<dbReference type="InterPro" id="IPR005467">
    <property type="entry name" value="His_kinase_dom"/>
</dbReference>
<dbReference type="PRINTS" id="PR00344">
    <property type="entry name" value="BCTRLSENSOR"/>
</dbReference>